<feature type="region of interest" description="Disordered" evidence="3">
    <location>
        <begin position="130"/>
        <end position="170"/>
    </location>
</feature>
<evidence type="ECO:0000313" key="5">
    <source>
        <dbReference type="EMBL" id="PHJ21668.1"/>
    </source>
</evidence>
<evidence type="ECO:0000256" key="2">
    <source>
        <dbReference type="RuleBase" id="RU003829"/>
    </source>
</evidence>
<dbReference type="GO" id="GO:0006511">
    <property type="term" value="P:ubiquitin-dependent protein catabolic process"/>
    <property type="evidence" value="ECO:0007669"/>
    <property type="project" value="InterPro"/>
</dbReference>
<dbReference type="Gene3D" id="1.20.1310.10">
    <property type="entry name" value="Cullin Repeats"/>
    <property type="match status" value="1"/>
</dbReference>
<dbReference type="VEuPathDB" id="ToxoDB:CSUI_004490"/>
<accession>A0A2C6L0A9</accession>
<dbReference type="SUPFAM" id="SSF46785">
    <property type="entry name" value="Winged helix' DNA-binding domain"/>
    <property type="match status" value="1"/>
</dbReference>
<reference evidence="5 6" key="1">
    <citation type="journal article" date="2017" name="Int. J. Parasitol.">
        <title>The genome of the protozoan parasite Cystoisospora suis and a reverse vaccinology approach to identify vaccine candidates.</title>
        <authorList>
            <person name="Palmieri N."/>
            <person name="Shrestha A."/>
            <person name="Ruttkowski B."/>
            <person name="Beck T."/>
            <person name="Vogl C."/>
            <person name="Tomley F."/>
            <person name="Blake D.P."/>
            <person name="Joachim A."/>
        </authorList>
    </citation>
    <scope>NUCLEOTIDE SEQUENCE [LARGE SCALE GENOMIC DNA]</scope>
    <source>
        <strain evidence="5 6">Wien I</strain>
    </source>
</reference>
<dbReference type="EMBL" id="MIGC01002106">
    <property type="protein sequence ID" value="PHJ21668.1"/>
    <property type="molecule type" value="Genomic_DNA"/>
</dbReference>
<dbReference type="SMART" id="SM00884">
    <property type="entry name" value="Cullin_Nedd8"/>
    <property type="match status" value="1"/>
</dbReference>
<dbReference type="InterPro" id="IPR019559">
    <property type="entry name" value="Cullin_neddylation_domain"/>
</dbReference>
<dbReference type="PROSITE" id="PS50069">
    <property type="entry name" value="CULLIN_2"/>
    <property type="match status" value="1"/>
</dbReference>
<dbReference type="SMART" id="SM00182">
    <property type="entry name" value="CULLIN"/>
    <property type="match status" value="1"/>
</dbReference>
<protein>
    <submittedName>
        <fullName evidence="5">Cullin family protein</fullName>
    </submittedName>
</protein>
<evidence type="ECO:0000256" key="1">
    <source>
        <dbReference type="PROSITE-ProRule" id="PRU00330"/>
    </source>
</evidence>
<dbReference type="InterPro" id="IPR016158">
    <property type="entry name" value="Cullin_homology"/>
</dbReference>
<sequence length="352" mass="39976">MVQKLKDECGQAFTSRLESMFKDIALSKQLMEDFSKEATKKSEEWMKGLDVKTLPQFDVAVCASGVWPQTAPKEVYIYPPLAGKLHEEFQTFYTSKHAGRALSWIPHLGVCEIKANFNINRPVGSGRAGTWPPFGNLQNSSSSLESEGVQQEMSSMDEQPSQSSSSSFLSASPFARQSEGEYTFKVSEFQAWILLLFNNRDVMAAEEVGLKTGLSGDELQRQLIALYVNKATRILLRHKTETADEYAVNFDFHSKLKRMQVAQIQLSTQPKEELEKAEAHVAQDRNHQIDACIVRIMKAKKELHHNPLMSIVLTQLSFKCDLPTLKKRTESLITREYLKRDDSDHTLYRYVA</sequence>
<dbReference type="AlphaFoldDB" id="A0A2C6L0A9"/>
<dbReference type="FunFam" id="1.10.10.10:FF:000050">
    <property type="entry name" value="Cullin 4B"/>
    <property type="match status" value="1"/>
</dbReference>
<comment type="caution">
    <text evidence="5">The sequence shown here is derived from an EMBL/GenBank/DDBJ whole genome shotgun (WGS) entry which is preliminary data.</text>
</comment>
<dbReference type="OrthoDB" id="435621at2759"/>
<feature type="compositionally biased region" description="Low complexity" evidence="3">
    <location>
        <begin position="135"/>
        <end position="170"/>
    </location>
</feature>
<dbReference type="Proteomes" id="UP000221165">
    <property type="component" value="Unassembled WGS sequence"/>
</dbReference>
<feature type="domain" description="Cullin family profile" evidence="4">
    <location>
        <begin position="1"/>
        <end position="227"/>
    </location>
</feature>
<dbReference type="InterPro" id="IPR036388">
    <property type="entry name" value="WH-like_DNA-bd_sf"/>
</dbReference>
<dbReference type="Gene3D" id="3.30.230.130">
    <property type="entry name" value="Cullin, Chain C, Domain 2"/>
    <property type="match status" value="1"/>
</dbReference>
<gene>
    <name evidence="5" type="ORF">CSUI_004490</name>
</gene>
<keyword evidence="6" id="KW-1185">Reference proteome</keyword>
<dbReference type="SUPFAM" id="SSF75632">
    <property type="entry name" value="Cullin homology domain"/>
    <property type="match status" value="1"/>
</dbReference>
<comment type="similarity">
    <text evidence="1 2">Belongs to the cullin family.</text>
</comment>
<dbReference type="InterPro" id="IPR036317">
    <property type="entry name" value="Cullin_homology_sf"/>
</dbReference>
<dbReference type="InterPro" id="IPR036390">
    <property type="entry name" value="WH_DNA-bd_sf"/>
</dbReference>
<dbReference type="Pfam" id="PF10557">
    <property type="entry name" value="Cullin_Nedd8"/>
    <property type="match status" value="1"/>
</dbReference>
<name>A0A2C6L0A9_9APIC</name>
<organism evidence="5 6">
    <name type="scientific">Cystoisospora suis</name>
    <dbReference type="NCBI Taxonomy" id="483139"/>
    <lineage>
        <taxon>Eukaryota</taxon>
        <taxon>Sar</taxon>
        <taxon>Alveolata</taxon>
        <taxon>Apicomplexa</taxon>
        <taxon>Conoidasida</taxon>
        <taxon>Coccidia</taxon>
        <taxon>Eucoccidiorida</taxon>
        <taxon>Eimeriorina</taxon>
        <taxon>Sarcocystidae</taxon>
        <taxon>Cystoisospora</taxon>
    </lineage>
</organism>
<dbReference type="GeneID" id="94427892"/>
<evidence type="ECO:0000259" key="4">
    <source>
        <dbReference type="PROSITE" id="PS50069"/>
    </source>
</evidence>
<dbReference type="InterPro" id="IPR045093">
    <property type="entry name" value="Cullin"/>
</dbReference>
<evidence type="ECO:0000256" key="3">
    <source>
        <dbReference type="SAM" id="MobiDB-lite"/>
    </source>
</evidence>
<dbReference type="GO" id="GO:0031625">
    <property type="term" value="F:ubiquitin protein ligase binding"/>
    <property type="evidence" value="ECO:0007669"/>
    <property type="project" value="InterPro"/>
</dbReference>
<dbReference type="Pfam" id="PF26557">
    <property type="entry name" value="Cullin_AB"/>
    <property type="match status" value="2"/>
</dbReference>
<dbReference type="PANTHER" id="PTHR11932">
    <property type="entry name" value="CULLIN"/>
    <property type="match status" value="1"/>
</dbReference>
<evidence type="ECO:0000313" key="6">
    <source>
        <dbReference type="Proteomes" id="UP000221165"/>
    </source>
</evidence>
<dbReference type="Pfam" id="PF00888">
    <property type="entry name" value="Cullin"/>
    <property type="match status" value="1"/>
</dbReference>
<dbReference type="InterPro" id="IPR059120">
    <property type="entry name" value="Cullin-like_AB"/>
</dbReference>
<dbReference type="Gene3D" id="1.10.10.10">
    <property type="entry name" value="Winged helix-like DNA-binding domain superfamily/Winged helix DNA-binding domain"/>
    <property type="match status" value="1"/>
</dbReference>
<proteinExistence type="inferred from homology"/>
<dbReference type="RefSeq" id="XP_067923348.1">
    <property type="nucleotide sequence ID" value="XM_068064681.1"/>
</dbReference>
<dbReference type="InterPro" id="IPR001373">
    <property type="entry name" value="Cullin_N"/>
</dbReference>